<evidence type="ECO:0000313" key="4">
    <source>
        <dbReference type="EMBL" id="KAL1837337.1"/>
    </source>
</evidence>
<organism evidence="4 6">
    <name type="scientific">Humicola insolens</name>
    <name type="common">Soft-rot fungus</name>
    <dbReference type="NCBI Taxonomy" id="85995"/>
    <lineage>
        <taxon>Eukaryota</taxon>
        <taxon>Fungi</taxon>
        <taxon>Dikarya</taxon>
        <taxon>Ascomycota</taxon>
        <taxon>Pezizomycotina</taxon>
        <taxon>Sordariomycetes</taxon>
        <taxon>Sordariomycetidae</taxon>
        <taxon>Sordariales</taxon>
        <taxon>Chaetomiaceae</taxon>
        <taxon>Mycothermus</taxon>
    </lineage>
</organism>
<evidence type="ECO:0000256" key="3">
    <source>
        <dbReference type="SAM" id="SignalP"/>
    </source>
</evidence>
<dbReference type="EMBL" id="JAZGSY010000305">
    <property type="protein sequence ID" value="KAL1837337.1"/>
    <property type="molecule type" value="Genomic_DNA"/>
</dbReference>
<keyword evidence="3" id="KW-0732">Signal</keyword>
<dbReference type="Gene3D" id="2.120.10.70">
    <property type="entry name" value="Fucose-specific lectin"/>
    <property type="match status" value="2"/>
</dbReference>
<name>A0ABR3V6F9_HUMIN</name>
<feature type="signal peptide" evidence="3">
    <location>
        <begin position="1"/>
        <end position="21"/>
    </location>
</feature>
<keyword evidence="6" id="KW-1185">Reference proteome</keyword>
<evidence type="ECO:0000313" key="6">
    <source>
        <dbReference type="Proteomes" id="UP001583172"/>
    </source>
</evidence>
<sequence>MVSSALSSLVLLGAVVGPARAAIAAWWTKIGPQIVLQNETTGQIRYSACNTYDEARYSYTDPYVLSLTYKPKNGTPLAGSGWWTEVITVASVFYITEGNKIANAVFNCNMTTGYFQSQGNWIVSDDAPSILDNSGLAIVNLGDQAGYRVYYHDKDGAVNELAYYNNLWRYRGPISEDISSPPALGAAFSSNENITVAAARDAETIGVTRWNKDETWFHTSMPRPLEGGYTTKDVDRQNITVNSTAPYNFTLPAWDGQTRSLGVSIDAASTRHIWYIGNDSNLHLVTNKNWTWGIRENQTEEFWPKADKPNADLAVAHFLDTSILRIYYFVKGKLTEVSYQDDEWKPFSVVETPTPGLATSTPTPDANEEDTGLSTGAKVGIGIGVSLGAIAIGAIIAVLILVHRKKKKEALLEQENQYPPDGSTTLGPDTPYQTYGTPAYGWTSENKPSQLSTEPLSHQLDSNPRSELDYTPKPIYELPGHMHPHELVADVPRQQGQQHSGQQGQEGKTEGDKSQPPEKP</sequence>
<feature type="transmembrane region" description="Helical" evidence="2">
    <location>
        <begin position="379"/>
        <end position="402"/>
    </location>
</feature>
<evidence type="ECO:0000313" key="5">
    <source>
        <dbReference type="EMBL" id="KAL1843297.1"/>
    </source>
</evidence>
<keyword evidence="2" id="KW-0472">Membrane</keyword>
<dbReference type="EMBL" id="JAZGSY010000020">
    <property type="protein sequence ID" value="KAL1843297.1"/>
    <property type="molecule type" value="Genomic_DNA"/>
</dbReference>
<evidence type="ECO:0000256" key="1">
    <source>
        <dbReference type="SAM" id="MobiDB-lite"/>
    </source>
</evidence>
<dbReference type="Proteomes" id="UP001583172">
    <property type="component" value="Unassembled WGS sequence"/>
</dbReference>
<feature type="region of interest" description="Disordered" evidence="1">
    <location>
        <begin position="413"/>
        <end position="520"/>
    </location>
</feature>
<keyword evidence="2" id="KW-1133">Transmembrane helix</keyword>
<protein>
    <recommendedName>
        <fullName evidence="7">Fucose-specific lectin</fullName>
    </recommendedName>
</protein>
<feature type="chain" id="PRO_5045031817" description="Fucose-specific lectin" evidence="3">
    <location>
        <begin position="22"/>
        <end position="520"/>
    </location>
</feature>
<gene>
    <name evidence="5" type="ORF">VTJ49DRAFT_2406</name>
    <name evidence="4" type="ORF">VTJ49DRAFT_3980</name>
</gene>
<feature type="compositionally biased region" description="Low complexity" evidence="1">
    <location>
        <begin position="494"/>
        <end position="506"/>
    </location>
</feature>
<evidence type="ECO:0000256" key="2">
    <source>
        <dbReference type="SAM" id="Phobius"/>
    </source>
</evidence>
<feature type="compositionally biased region" description="Basic and acidic residues" evidence="1">
    <location>
        <begin position="507"/>
        <end position="520"/>
    </location>
</feature>
<keyword evidence="2" id="KW-0812">Transmembrane</keyword>
<feature type="compositionally biased region" description="Polar residues" evidence="1">
    <location>
        <begin position="414"/>
        <end position="436"/>
    </location>
</feature>
<comment type="caution">
    <text evidence="4">The sequence shown here is derived from an EMBL/GenBank/DDBJ whole genome shotgun (WGS) entry which is preliminary data.</text>
</comment>
<reference evidence="4 6" key="1">
    <citation type="journal article" date="2024" name="Commun. Biol.">
        <title>Comparative genomic analysis of thermophilic fungi reveals convergent evolutionary adaptations and gene losses.</title>
        <authorList>
            <person name="Steindorff A.S."/>
            <person name="Aguilar-Pontes M.V."/>
            <person name="Robinson A.J."/>
            <person name="Andreopoulos B."/>
            <person name="LaButti K."/>
            <person name="Kuo A."/>
            <person name="Mondo S."/>
            <person name="Riley R."/>
            <person name="Otillar R."/>
            <person name="Haridas S."/>
            <person name="Lipzen A."/>
            <person name="Grimwood J."/>
            <person name="Schmutz J."/>
            <person name="Clum A."/>
            <person name="Reid I.D."/>
            <person name="Moisan M.C."/>
            <person name="Butler G."/>
            <person name="Nguyen T.T.M."/>
            <person name="Dewar K."/>
            <person name="Conant G."/>
            <person name="Drula E."/>
            <person name="Henrissat B."/>
            <person name="Hansel C."/>
            <person name="Singer S."/>
            <person name="Hutchinson M.I."/>
            <person name="de Vries R.P."/>
            <person name="Natvig D.O."/>
            <person name="Powell A.J."/>
            <person name="Tsang A."/>
            <person name="Grigoriev I.V."/>
        </authorList>
    </citation>
    <scope>NUCLEOTIDE SEQUENCE [LARGE SCALE GENOMIC DNA]</scope>
    <source>
        <strain evidence="4 6">CBS 620.91</strain>
    </source>
</reference>
<proteinExistence type="predicted"/>
<feature type="compositionally biased region" description="Polar residues" evidence="1">
    <location>
        <begin position="443"/>
        <end position="463"/>
    </location>
</feature>
<accession>A0ABR3V6F9</accession>
<reference evidence="4" key="2">
    <citation type="submission" date="2024-01" db="EMBL/GenBank/DDBJ databases">
        <authorList>
            <consortium name="Lawrence Berkeley National Laboratory"/>
            <person name="Steindorff A.S."/>
            <person name="Aguilar-pontes M.V."/>
            <person name="Robinson A.J."/>
            <person name="Andreopoulos B."/>
            <person name="LaButti K."/>
            <person name="Kuo A."/>
            <person name="Mondo S."/>
            <person name="Riley R."/>
            <person name="Otillar R."/>
            <person name="Haridas S."/>
            <person name="Lipzen A."/>
            <person name="Grimwood J."/>
            <person name="Schmutz J."/>
            <person name="Clum A."/>
            <person name="Conant G."/>
            <person name="Drula E."/>
            <person name="Henrissat B."/>
            <person name="Hansel C."/>
            <person name="Singer S."/>
            <person name="de Vries R."/>
            <person name="Natvig D."/>
            <person name="Powell A.J."/>
            <person name="Tsang A."/>
            <person name="Grigoriev I.V."/>
        </authorList>
    </citation>
    <scope>NUCLEOTIDE SEQUENCE</scope>
    <source>
        <strain evidence="4">CBS 620.91</strain>
    </source>
</reference>
<dbReference type="SUPFAM" id="SSF89372">
    <property type="entry name" value="Fucose-specific lectin"/>
    <property type="match status" value="1"/>
</dbReference>
<evidence type="ECO:0008006" key="7">
    <source>
        <dbReference type="Google" id="ProtNLM"/>
    </source>
</evidence>